<dbReference type="InterPro" id="IPR002831">
    <property type="entry name" value="Tscrpt_reg_TrmB_N"/>
</dbReference>
<dbReference type="Pfam" id="PF11495">
    <property type="entry name" value="Regulator_TrmB"/>
    <property type="match status" value="1"/>
</dbReference>
<dbReference type="SUPFAM" id="SSF56024">
    <property type="entry name" value="Phospholipase D/nuclease"/>
    <property type="match status" value="1"/>
</dbReference>
<proteinExistence type="predicted"/>
<dbReference type="InterPro" id="IPR036390">
    <property type="entry name" value="WH_DNA-bd_sf"/>
</dbReference>
<sequence length="267" mass="31042">MRNIVNRLIEVGFSKTEAMIYMTLLKLGKANGYKLAKELDLSKSTIYQTLDSMYKVGYILLIPNGSKEYEAKNPELLFEEIEKRFINNSLSLKRDLKKMTNYLKEEYFYKIEGEDSIKATLINVIDSAKKEIYINTDFNLIELRENLKKAIDRGVRVIAFCFNKLDNMGLRMEIYHKSNKVENFKKPSRIMLVVDLNKSFVVTKVGDKTSGIYTDNQVFINIISEHIHSDIYMAKLAKIYEEIFNENIKIDTLHEKRNFIGDGGKDV</sequence>
<dbReference type="PANTHER" id="PTHR34293">
    <property type="entry name" value="HTH-TYPE TRANSCRIPTIONAL REGULATOR TRMBL2"/>
    <property type="match status" value="1"/>
</dbReference>
<gene>
    <name evidence="3" type="ORF">NCTC10723_01158</name>
</gene>
<dbReference type="InterPro" id="IPR021586">
    <property type="entry name" value="Tscrpt_reg_TrmB_C"/>
</dbReference>
<reference evidence="3 4" key="1">
    <citation type="submission" date="2018-06" db="EMBL/GenBank/DDBJ databases">
        <authorList>
            <consortium name="Pathogen Informatics"/>
            <person name="Doyle S."/>
        </authorList>
    </citation>
    <scope>NUCLEOTIDE SEQUENCE [LARGE SCALE GENOMIC DNA]</scope>
    <source>
        <strain evidence="3 4">NCTC10723</strain>
    </source>
</reference>
<dbReference type="RefSeq" id="WP_115270243.1">
    <property type="nucleotide sequence ID" value="NZ_UGGU01000003.1"/>
</dbReference>
<dbReference type="InterPro" id="IPR051797">
    <property type="entry name" value="TrmB-like"/>
</dbReference>
<keyword evidence="4" id="KW-1185">Reference proteome</keyword>
<evidence type="ECO:0000313" key="4">
    <source>
        <dbReference type="Proteomes" id="UP000255328"/>
    </source>
</evidence>
<organism evidence="3 4">
    <name type="scientific">Fusobacterium necrogenes</name>
    <dbReference type="NCBI Taxonomy" id="858"/>
    <lineage>
        <taxon>Bacteria</taxon>
        <taxon>Fusobacteriati</taxon>
        <taxon>Fusobacteriota</taxon>
        <taxon>Fusobacteriia</taxon>
        <taxon>Fusobacteriales</taxon>
        <taxon>Fusobacteriaceae</taxon>
        <taxon>Fusobacterium</taxon>
    </lineage>
</organism>
<protein>
    <submittedName>
        <fullName evidence="3">Sugar-specific transcriptional regulator TrmB</fullName>
    </submittedName>
</protein>
<dbReference type="InterPro" id="IPR036388">
    <property type="entry name" value="WH-like_DNA-bd_sf"/>
</dbReference>
<evidence type="ECO:0000259" key="1">
    <source>
        <dbReference type="Pfam" id="PF01978"/>
    </source>
</evidence>
<feature type="domain" description="Transcription regulator TrmB C-terminal" evidence="2">
    <location>
        <begin position="109"/>
        <end position="224"/>
    </location>
</feature>
<dbReference type="PANTHER" id="PTHR34293:SF1">
    <property type="entry name" value="HTH-TYPE TRANSCRIPTIONAL REGULATOR TRMBL2"/>
    <property type="match status" value="1"/>
</dbReference>
<evidence type="ECO:0000313" key="3">
    <source>
        <dbReference type="EMBL" id="STO31701.1"/>
    </source>
</evidence>
<dbReference type="SUPFAM" id="SSF46785">
    <property type="entry name" value="Winged helix' DNA-binding domain"/>
    <property type="match status" value="1"/>
</dbReference>
<name>A0A377GYT5_9FUSO</name>
<accession>A0A377GYT5</accession>
<dbReference type="AlphaFoldDB" id="A0A377GYT5"/>
<evidence type="ECO:0000259" key="2">
    <source>
        <dbReference type="Pfam" id="PF11495"/>
    </source>
</evidence>
<dbReference type="OrthoDB" id="1493540at2"/>
<dbReference type="CDD" id="cd09124">
    <property type="entry name" value="PLDc_like_TrmB_middle"/>
    <property type="match status" value="1"/>
</dbReference>
<dbReference type="Gene3D" id="1.10.10.10">
    <property type="entry name" value="Winged helix-like DNA-binding domain superfamily/Winged helix DNA-binding domain"/>
    <property type="match status" value="1"/>
</dbReference>
<dbReference type="EMBL" id="UGGU01000003">
    <property type="protein sequence ID" value="STO31701.1"/>
    <property type="molecule type" value="Genomic_DNA"/>
</dbReference>
<dbReference type="Proteomes" id="UP000255328">
    <property type="component" value="Unassembled WGS sequence"/>
</dbReference>
<dbReference type="Pfam" id="PF01978">
    <property type="entry name" value="TrmB"/>
    <property type="match status" value="1"/>
</dbReference>
<feature type="domain" description="Transcription regulator TrmB N-terminal" evidence="1">
    <location>
        <begin position="10"/>
        <end position="75"/>
    </location>
</feature>